<gene>
    <name evidence="1" type="ORF">ACFQNF_19325</name>
</gene>
<sequence length="154" mass="17739">MSILSDHVHVRPFLNACSLRGKDETALYRYTKKANWHRDCGLECFDAARLKLPETNYRSEHRYGFIDGDRSILTYGYGVVESNVLRDEDKLDFTDRLFVEDGVMAFGRDYIFWPYGNGWAKILGMASGDAPSQKCKQQVVLMDLRDVYPPLSKN</sequence>
<dbReference type="RefSeq" id="WP_380189752.1">
    <property type="nucleotide sequence ID" value="NZ_JBHTBQ010000044.1"/>
</dbReference>
<dbReference type="EMBL" id="JBHTBQ010000044">
    <property type="protein sequence ID" value="MFC7422015.1"/>
    <property type="molecule type" value="Genomic_DNA"/>
</dbReference>
<reference evidence="2" key="1">
    <citation type="journal article" date="2019" name="Int. J. Syst. Evol. Microbiol.">
        <title>The Global Catalogue of Microorganisms (GCM) 10K type strain sequencing project: providing services to taxonomists for standard genome sequencing and annotation.</title>
        <authorList>
            <consortium name="The Broad Institute Genomics Platform"/>
            <consortium name="The Broad Institute Genome Sequencing Center for Infectious Disease"/>
            <person name="Wu L."/>
            <person name="Ma J."/>
        </authorList>
    </citation>
    <scope>NUCLEOTIDE SEQUENCE [LARGE SCALE GENOMIC DNA]</scope>
    <source>
        <strain evidence="2">CCUG 62945</strain>
    </source>
</reference>
<evidence type="ECO:0000313" key="1">
    <source>
        <dbReference type="EMBL" id="MFC7422015.1"/>
    </source>
</evidence>
<protein>
    <submittedName>
        <fullName evidence="1">Uncharacterized protein</fullName>
    </submittedName>
</protein>
<keyword evidence="2" id="KW-1185">Reference proteome</keyword>
<dbReference type="Proteomes" id="UP001596473">
    <property type="component" value="Unassembled WGS sequence"/>
</dbReference>
<comment type="caution">
    <text evidence="1">The sequence shown here is derived from an EMBL/GenBank/DDBJ whole genome shotgun (WGS) entry which is preliminary data.</text>
</comment>
<name>A0ABW2R3Z0_9NEIS</name>
<organism evidence="1 2">
    <name type="scientific">Iodobacter arcticus</name>
    <dbReference type="NCBI Taxonomy" id="590593"/>
    <lineage>
        <taxon>Bacteria</taxon>
        <taxon>Pseudomonadati</taxon>
        <taxon>Pseudomonadota</taxon>
        <taxon>Betaproteobacteria</taxon>
        <taxon>Neisseriales</taxon>
        <taxon>Chitinibacteraceae</taxon>
        <taxon>Iodobacter</taxon>
    </lineage>
</organism>
<accession>A0ABW2R3Z0</accession>
<proteinExistence type="predicted"/>
<evidence type="ECO:0000313" key="2">
    <source>
        <dbReference type="Proteomes" id="UP001596473"/>
    </source>
</evidence>